<sequence length="336" mass="36685">MFNIIANFLSSIITVLFPIFASYKALRTSDPAQLTPWLMYWVVLSCALLVESWTEWILVWVPFYPWIRLLAHTYLVLPQTQGARQLYQERIHPFLAHHEAEIEAFIGNAHERLKAAGLQYLKQAIDMIKEHVLGYPPARPATPPPRSSYGAPSYAQTLLARFNLPSAREGLAAPAGDLYGFLSAALGQTSSSTREVPAEDAAHLIPAELSSDEEKMSFISTQRDRLRSLLRALDNEANNLSTSTADASSAAAGTYSGDEANLSKSRSELEFEPISRDELGTGEKDSKAAAAAKGGSWMPWSWGYGSSKSALSSPSEEKSKETAFPTARGASSGVDI</sequence>
<reference evidence="3 4" key="1">
    <citation type="journal article" date="2016" name="Fungal Biol.">
        <title>The genome of Xylona heveae provides a window into fungal endophytism.</title>
        <authorList>
            <person name="Gazis R."/>
            <person name="Kuo A."/>
            <person name="Riley R."/>
            <person name="LaButti K."/>
            <person name="Lipzen A."/>
            <person name="Lin J."/>
            <person name="Amirebrahimi M."/>
            <person name="Hesse C.N."/>
            <person name="Spatafora J.W."/>
            <person name="Henrissat B."/>
            <person name="Hainaut M."/>
            <person name="Grigoriev I.V."/>
            <person name="Hibbett D.S."/>
        </authorList>
    </citation>
    <scope>NUCLEOTIDE SEQUENCE [LARGE SCALE GENOMIC DNA]</scope>
    <source>
        <strain evidence="3 4">TC161</strain>
    </source>
</reference>
<dbReference type="RefSeq" id="XP_018188318.1">
    <property type="nucleotide sequence ID" value="XM_018329130.1"/>
</dbReference>
<keyword evidence="1" id="KW-0812">Transmembrane</keyword>
<evidence type="ECO:0000256" key="2">
    <source>
        <dbReference type="SAM" id="MobiDB-lite"/>
    </source>
</evidence>
<comment type="subcellular location">
    <subcellularLocation>
        <location evidence="1">Membrane</location>
        <topology evidence="1">Multi-pass membrane protein</topology>
    </subcellularLocation>
</comment>
<dbReference type="OMA" id="WMPWGWG"/>
<dbReference type="EMBL" id="KV407458">
    <property type="protein sequence ID" value="KZF22763.1"/>
    <property type="molecule type" value="Genomic_DNA"/>
</dbReference>
<dbReference type="PANTHER" id="PTHR12300">
    <property type="entry name" value="HVA22-LIKE PROTEINS"/>
    <property type="match status" value="1"/>
</dbReference>
<dbReference type="GO" id="GO:0016020">
    <property type="term" value="C:membrane"/>
    <property type="evidence" value="ECO:0007669"/>
    <property type="project" value="UniProtKB-SubCell"/>
</dbReference>
<name>A0A165GYI5_XYLHT</name>
<comment type="similarity">
    <text evidence="1">Belongs to the DP1 family.</text>
</comment>
<dbReference type="InterPro" id="IPR004345">
    <property type="entry name" value="TB2_DP1_HVA22"/>
</dbReference>
<accession>A0A165GYI5</accession>
<dbReference type="GeneID" id="28894267"/>
<keyword evidence="1" id="KW-0472">Membrane</keyword>
<feature type="region of interest" description="Disordered" evidence="2">
    <location>
        <begin position="240"/>
        <end position="336"/>
    </location>
</feature>
<dbReference type="AlphaFoldDB" id="A0A165GYI5"/>
<dbReference type="InParanoid" id="A0A165GYI5"/>
<feature type="compositionally biased region" description="Basic and acidic residues" evidence="2">
    <location>
        <begin position="265"/>
        <end position="287"/>
    </location>
</feature>
<dbReference type="PANTHER" id="PTHR12300:SF177">
    <property type="entry name" value="PROTEIN YOP1"/>
    <property type="match status" value="1"/>
</dbReference>
<comment type="caution">
    <text evidence="1">Lacks conserved residue(s) required for the propagation of feature annotation.</text>
</comment>
<dbReference type="Pfam" id="PF03134">
    <property type="entry name" value="TB2_DP1_HVA22"/>
    <property type="match status" value="1"/>
</dbReference>
<feature type="transmembrane region" description="Helical" evidence="1">
    <location>
        <begin position="38"/>
        <end position="63"/>
    </location>
</feature>
<organism evidence="3 4">
    <name type="scientific">Xylona heveae (strain CBS 132557 / TC161)</name>
    <dbReference type="NCBI Taxonomy" id="1328760"/>
    <lineage>
        <taxon>Eukaryota</taxon>
        <taxon>Fungi</taxon>
        <taxon>Dikarya</taxon>
        <taxon>Ascomycota</taxon>
        <taxon>Pezizomycotina</taxon>
        <taxon>Xylonomycetes</taxon>
        <taxon>Xylonales</taxon>
        <taxon>Xylonaceae</taxon>
        <taxon>Xylona</taxon>
    </lineage>
</organism>
<feature type="transmembrane region" description="Helical" evidence="1">
    <location>
        <begin position="6"/>
        <end position="26"/>
    </location>
</feature>
<proteinExistence type="inferred from homology"/>
<keyword evidence="4" id="KW-1185">Reference proteome</keyword>
<evidence type="ECO:0000313" key="4">
    <source>
        <dbReference type="Proteomes" id="UP000076632"/>
    </source>
</evidence>
<dbReference type="Proteomes" id="UP000076632">
    <property type="component" value="Unassembled WGS sequence"/>
</dbReference>
<gene>
    <name evidence="3" type="ORF">L228DRAFT_135505</name>
</gene>
<evidence type="ECO:0000256" key="1">
    <source>
        <dbReference type="RuleBase" id="RU362006"/>
    </source>
</evidence>
<dbReference type="OrthoDB" id="434647at2759"/>
<evidence type="ECO:0000313" key="3">
    <source>
        <dbReference type="EMBL" id="KZF22763.1"/>
    </source>
</evidence>
<dbReference type="STRING" id="1328760.A0A165GYI5"/>
<feature type="compositionally biased region" description="Low complexity" evidence="2">
    <location>
        <begin position="241"/>
        <end position="258"/>
    </location>
</feature>
<protein>
    <recommendedName>
        <fullName evidence="1">Protein YOP1</fullName>
    </recommendedName>
</protein>
<keyword evidence="1" id="KW-1133">Transmembrane helix</keyword>